<sequence length="399" mass="40990">MRSEHTGHDDAVQGGPRHAAVRKSLFSRYRLPAGKAAALASMPTAVLLGLTLTPKPAAAEDNPAIPFAPGPCVTAPDAAPEEDPTPAPDDTAKPEPAPTATTAPEADAPAAETPAPEATETQAEPEAAAPAETPAPEPTESKSVLDPLGIVPAITDLLDGPDEPAADTTDTTAADTTAEKPAADTTDTAAASAGTETDIREAAAEAGAEVKELSEATKATATDPVDETGGAVTGEDGKPRFPCPELDAEALANAKLETDIPLLPDEAWTLNSSVLTLKGLKYHGIVEVKTYSGQVKKVLKFTASNGVDIKDLHQTVTGPGDKTSHVRTPKGTTSTIRNGTVTMYTESLKGNLFGLIPVTFSPEAPPPLDVPLAIFTNVTVKQAGQFGGTLSLHMLQSIE</sequence>
<gene>
    <name evidence="2" type="ORF">SRB5_21820</name>
</gene>
<comment type="caution">
    <text evidence="2">The sequence shown here is derived from an EMBL/GenBank/DDBJ whole genome shotgun (WGS) entry which is preliminary data.</text>
</comment>
<evidence type="ECO:0000256" key="1">
    <source>
        <dbReference type="SAM" id="MobiDB-lite"/>
    </source>
</evidence>
<dbReference type="Proteomes" id="UP000466345">
    <property type="component" value="Unassembled WGS sequence"/>
</dbReference>
<evidence type="ECO:0000313" key="2">
    <source>
        <dbReference type="EMBL" id="MQY12053.1"/>
    </source>
</evidence>
<feature type="compositionally biased region" description="Basic and acidic residues" evidence="1">
    <location>
        <begin position="197"/>
        <end position="215"/>
    </location>
</feature>
<keyword evidence="3" id="KW-1185">Reference proteome</keyword>
<name>A0A7K0CFB4_9ACTN</name>
<dbReference type="AlphaFoldDB" id="A0A7K0CFB4"/>
<organism evidence="2 3">
    <name type="scientific">Streptomyces smaragdinus</name>
    <dbReference type="NCBI Taxonomy" id="2585196"/>
    <lineage>
        <taxon>Bacteria</taxon>
        <taxon>Bacillati</taxon>
        <taxon>Actinomycetota</taxon>
        <taxon>Actinomycetes</taxon>
        <taxon>Kitasatosporales</taxon>
        <taxon>Streptomycetaceae</taxon>
        <taxon>Streptomyces</taxon>
    </lineage>
</organism>
<evidence type="ECO:0000313" key="3">
    <source>
        <dbReference type="Proteomes" id="UP000466345"/>
    </source>
</evidence>
<dbReference type="RefSeq" id="WP_153451398.1">
    <property type="nucleotide sequence ID" value="NZ_WEGJ01000005.1"/>
</dbReference>
<feature type="compositionally biased region" description="Low complexity" evidence="1">
    <location>
        <begin position="183"/>
        <end position="196"/>
    </location>
</feature>
<evidence type="ECO:0008006" key="4">
    <source>
        <dbReference type="Google" id="ProtNLM"/>
    </source>
</evidence>
<accession>A0A7K0CFB4</accession>
<proteinExistence type="predicted"/>
<protein>
    <recommendedName>
        <fullName evidence="4">Hydrogenase expression protein HypF</fullName>
    </recommendedName>
</protein>
<feature type="compositionally biased region" description="Low complexity" evidence="1">
    <location>
        <begin position="98"/>
        <end position="134"/>
    </location>
</feature>
<feature type="region of interest" description="Disordered" evidence="1">
    <location>
        <begin position="58"/>
        <end position="244"/>
    </location>
</feature>
<feature type="compositionally biased region" description="Low complexity" evidence="1">
    <location>
        <begin position="166"/>
        <end position="176"/>
    </location>
</feature>
<dbReference type="OrthoDB" id="4350094at2"/>
<reference evidence="2 3" key="1">
    <citation type="submission" date="2019-10" db="EMBL/GenBank/DDBJ databases">
        <title>Streptomyces smaragdinus sp. nov. and Streptomyces fabii sp. nov., isolated from the gut of fungus growing-termite Macrotermes natalensis.</title>
        <authorList>
            <person name="Schwitalla J."/>
            <person name="Benndorf R."/>
            <person name="Martin K."/>
            <person name="De Beer W."/>
            <person name="Kaster A.-K."/>
            <person name="Vollmers J."/>
            <person name="Poulsen M."/>
            <person name="Beemelmanns C."/>
        </authorList>
    </citation>
    <scope>NUCLEOTIDE SEQUENCE [LARGE SCALE GENOMIC DNA]</scope>
    <source>
        <strain evidence="2 3">RB5</strain>
    </source>
</reference>
<dbReference type="EMBL" id="WEGJ01000005">
    <property type="protein sequence ID" value="MQY12053.1"/>
    <property type="molecule type" value="Genomic_DNA"/>
</dbReference>